<sequence length="391" mass="44106">MKHFYLFFTIILLATIRLMSSCQDDMETFDTKVYIKSDSKVGTLLLKKGVNSLERVIQSEIATPASYDIKISYKAEAALVDVYNSSYYDNAIILPEDNYELPETEVTILKGSTKSTELTVYLKNLELLDRELVYVLPITIADADIPALESARTIYYVIKGAALINTVANISENSVYVAWKKPSVVNRLYRLTAEALIRADKLDNQISTIMGIEGKFIIRIGDAGLPSNQLQVATEDGSATFSDWIIPVKRWVHIAVTYEYSTGLIELYVDGKKKTSQTVDFRSYVNWGIAHSDESNGKPRCFWIGYSYNKERYLDGDICECRVWNRVLSEEEINAKDHFYYVVPDSPGLVAYWKLDDAGGNVIKDHTTNGNNATASSALQWKVVELPLKDK</sequence>
<comment type="caution">
    <text evidence="2">The sequence shown here is derived from an EMBL/GenBank/DDBJ whole genome shotgun (WGS) entry which is preliminary data.</text>
</comment>
<dbReference type="Pfam" id="PF08522">
    <property type="entry name" value="BT_3987-like_N"/>
    <property type="match status" value="1"/>
</dbReference>
<dbReference type="GO" id="GO:0005975">
    <property type="term" value="P:carbohydrate metabolic process"/>
    <property type="evidence" value="ECO:0007669"/>
    <property type="project" value="UniProtKB-ARBA"/>
</dbReference>
<reference evidence="2 3" key="1">
    <citation type="submission" date="2012-02" db="EMBL/GenBank/DDBJ databases">
        <title>The Genome Sequence of Bacteroides finegoldii CL09T03C10.</title>
        <authorList>
            <consortium name="The Broad Institute Genome Sequencing Platform"/>
            <person name="Earl A."/>
            <person name="Ward D."/>
            <person name="Feldgarden M."/>
            <person name="Gevers D."/>
            <person name="Zitomersky N.L."/>
            <person name="Coyne M.J."/>
            <person name="Comstock L.E."/>
            <person name="Young S.K."/>
            <person name="Zeng Q."/>
            <person name="Gargeya S."/>
            <person name="Fitzgerald M."/>
            <person name="Haas B."/>
            <person name="Abouelleil A."/>
            <person name="Alvarado L."/>
            <person name="Arachchi H.M."/>
            <person name="Berlin A."/>
            <person name="Chapman S.B."/>
            <person name="Gearin G."/>
            <person name="Goldberg J."/>
            <person name="Griggs A."/>
            <person name="Gujja S."/>
            <person name="Hansen M."/>
            <person name="Heiman D."/>
            <person name="Howarth C."/>
            <person name="Larimer J."/>
            <person name="Lui A."/>
            <person name="MacDonald P.J.P."/>
            <person name="McCowen C."/>
            <person name="Montmayeur A."/>
            <person name="Murphy C."/>
            <person name="Neiman D."/>
            <person name="Pearson M."/>
            <person name="Priest M."/>
            <person name="Roberts A."/>
            <person name="Saif S."/>
            <person name="Shea T."/>
            <person name="Sisk P."/>
            <person name="Stolte C."/>
            <person name="Sykes S."/>
            <person name="Wortman J."/>
            <person name="Nusbaum C."/>
            <person name="Birren B."/>
        </authorList>
    </citation>
    <scope>NUCLEOTIDE SEQUENCE [LARGE SCALE GENOMIC DNA]</scope>
    <source>
        <strain evidence="2 3">CL09T03C10</strain>
    </source>
</reference>
<protein>
    <recommendedName>
        <fullName evidence="1">BT-3987-like N-terminal domain-containing protein</fullName>
    </recommendedName>
</protein>
<dbReference type="GO" id="GO:0004553">
    <property type="term" value="F:hydrolase activity, hydrolyzing O-glycosyl compounds"/>
    <property type="evidence" value="ECO:0007669"/>
    <property type="project" value="UniProtKB-ARBA"/>
</dbReference>
<dbReference type="EMBL" id="AGXW01000012">
    <property type="protein sequence ID" value="EKJ89374.1"/>
    <property type="molecule type" value="Genomic_DNA"/>
</dbReference>
<dbReference type="InterPro" id="IPR013320">
    <property type="entry name" value="ConA-like_dom_sf"/>
</dbReference>
<dbReference type="AlphaFoldDB" id="K5C9G2"/>
<dbReference type="InterPro" id="IPR013728">
    <property type="entry name" value="BT_3987-like_N"/>
</dbReference>
<evidence type="ECO:0000313" key="3">
    <source>
        <dbReference type="Proteomes" id="UP000007995"/>
    </source>
</evidence>
<proteinExistence type="predicted"/>
<gene>
    <name evidence="2" type="ORF">HMPREF1057_02915</name>
</gene>
<dbReference type="Gene3D" id="2.60.120.200">
    <property type="match status" value="1"/>
</dbReference>
<name>K5C9G2_9BACE</name>
<organism evidence="2 3">
    <name type="scientific">Bacteroides finegoldii CL09T03C10</name>
    <dbReference type="NCBI Taxonomy" id="997888"/>
    <lineage>
        <taxon>Bacteria</taxon>
        <taxon>Pseudomonadati</taxon>
        <taxon>Bacteroidota</taxon>
        <taxon>Bacteroidia</taxon>
        <taxon>Bacteroidales</taxon>
        <taxon>Bacteroidaceae</taxon>
        <taxon>Bacteroides</taxon>
    </lineage>
</organism>
<feature type="domain" description="BT-3987-like N-terminal" evidence="1">
    <location>
        <begin position="29"/>
        <end position="145"/>
    </location>
</feature>
<dbReference type="SUPFAM" id="SSF49899">
    <property type="entry name" value="Concanavalin A-like lectins/glucanases"/>
    <property type="match status" value="1"/>
</dbReference>
<dbReference type="HOGENOM" id="CLU_050496_1_0_10"/>
<evidence type="ECO:0000259" key="1">
    <source>
        <dbReference type="Pfam" id="PF08522"/>
    </source>
</evidence>
<dbReference type="Proteomes" id="UP000007995">
    <property type="component" value="Unassembled WGS sequence"/>
</dbReference>
<dbReference type="Pfam" id="PF13385">
    <property type="entry name" value="Laminin_G_3"/>
    <property type="match status" value="1"/>
</dbReference>
<accession>K5C9G2</accession>
<evidence type="ECO:0000313" key="2">
    <source>
        <dbReference type="EMBL" id="EKJ89374.1"/>
    </source>
</evidence>
<dbReference type="RefSeq" id="WP_007764604.1">
    <property type="nucleotide sequence ID" value="NZ_AKBZ01000002.1"/>
</dbReference>
<dbReference type="Gene3D" id="2.60.40.1740">
    <property type="entry name" value="hypothetical protein (bacova_03559)"/>
    <property type="match status" value="1"/>
</dbReference>